<evidence type="ECO:0000313" key="1">
    <source>
        <dbReference type="EMBL" id="SVE32140.1"/>
    </source>
</evidence>
<organism evidence="1">
    <name type="scientific">marine metagenome</name>
    <dbReference type="NCBI Taxonomy" id="408172"/>
    <lineage>
        <taxon>unclassified sequences</taxon>
        <taxon>metagenomes</taxon>
        <taxon>ecological metagenomes</taxon>
    </lineage>
</organism>
<sequence>MWMVPRCWGPGSRPGQAVKSGSSLSARLSLKVALEKSSASIERRKDSSSRSAGSSFPKVICGPALENTLSAAISSPDAVLTPFAVPS</sequence>
<proteinExistence type="predicted"/>
<dbReference type="AlphaFoldDB" id="A0A383CJA0"/>
<dbReference type="EMBL" id="UINC01209214">
    <property type="protein sequence ID" value="SVE32140.1"/>
    <property type="molecule type" value="Genomic_DNA"/>
</dbReference>
<gene>
    <name evidence="1" type="ORF">METZ01_LOCUS484994</name>
</gene>
<accession>A0A383CJA0</accession>
<name>A0A383CJA0_9ZZZZ</name>
<protein>
    <submittedName>
        <fullName evidence="1">Uncharacterized protein</fullName>
    </submittedName>
</protein>
<feature type="non-terminal residue" evidence="1">
    <location>
        <position position="87"/>
    </location>
</feature>
<reference evidence="1" key="1">
    <citation type="submission" date="2018-05" db="EMBL/GenBank/DDBJ databases">
        <authorList>
            <person name="Lanie J.A."/>
            <person name="Ng W.-L."/>
            <person name="Kazmierczak K.M."/>
            <person name="Andrzejewski T.M."/>
            <person name="Davidsen T.M."/>
            <person name="Wayne K.J."/>
            <person name="Tettelin H."/>
            <person name="Glass J.I."/>
            <person name="Rusch D."/>
            <person name="Podicherti R."/>
            <person name="Tsui H.-C.T."/>
            <person name="Winkler M.E."/>
        </authorList>
    </citation>
    <scope>NUCLEOTIDE SEQUENCE</scope>
</reference>